<dbReference type="OrthoDB" id="386024at2157"/>
<feature type="domain" description="YdbS-like PH" evidence="2">
    <location>
        <begin position="122"/>
        <end position="177"/>
    </location>
</feature>
<name>A0A0U3DYP1_9CREN</name>
<dbReference type="RefSeq" id="WP_075050222.1">
    <property type="nucleotide sequence ID" value="NZ_CP006867.1"/>
</dbReference>
<keyword evidence="1" id="KW-1133">Transmembrane helix</keyword>
<gene>
    <name evidence="3" type="ORF">EYM_06550</name>
</gene>
<protein>
    <recommendedName>
        <fullName evidence="2">YdbS-like PH domain-containing protein</fullName>
    </recommendedName>
</protein>
<evidence type="ECO:0000256" key="1">
    <source>
        <dbReference type="SAM" id="Phobius"/>
    </source>
</evidence>
<keyword evidence="1" id="KW-0472">Membrane</keyword>
<keyword evidence="4" id="KW-1185">Reference proteome</keyword>
<reference evidence="3 4" key="1">
    <citation type="submission" date="2013-11" db="EMBL/GenBank/DDBJ databases">
        <title>Comparative genomics of Ignicoccus.</title>
        <authorList>
            <person name="Podar M."/>
        </authorList>
    </citation>
    <scope>NUCLEOTIDE SEQUENCE [LARGE SCALE GENOMIC DNA]</scope>
    <source>
        <strain evidence="3 4">DSM 13165</strain>
    </source>
</reference>
<evidence type="ECO:0000313" key="4">
    <source>
        <dbReference type="Proteomes" id="UP000060778"/>
    </source>
</evidence>
<dbReference type="InterPro" id="IPR005182">
    <property type="entry name" value="YdbS-like_PH"/>
</dbReference>
<proteinExistence type="predicted"/>
<dbReference type="STRING" id="940295.EYM_06550"/>
<feature type="transmembrane region" description="Helical" evidence="1">
    <location>
        <begin position="82"/>
        <end position="99"/>
    </location>
</feature>
<sequence>MEVVIKPTLRAYFSEILMLILSAIAILAAPLVPESYRSYWYALPIAVIALSYFVSKRAFVLTLISLLPSMILFYLYGPLYAALALIVVAVEFYMLVIYVRSMKYVLSDEGLTISVEFPLYSKVRSIPKNVIGEVTVATDALGKLMGYSEIIIKLRNGEEVKIEAAPKELAEKVKELIT</sequence>
<keyword evidence="1" id="KW-0812">Transmembrane</keyword>
<dbReference type="AlphaFoldDB" id="A0A0U3DYP1"/>
<evidence type="ECO:0000259" key="2">
    <source>
        <dbReference type="Pfam" id="PF03703"/>
    </source>
</evidence>
<feature type="transmembrane region" description="Helical" evidence="1">
    <location>
        <begin position="12"/>
        <end position="32"/>
    </location>
</feature>
<organism evidence="3 4">
    <name type="scientific">Ignicoccus islandicus DSM 13165</name>
    <dbReference type="NCBI Taxonomy" id="940295"/>
    <lineage>
        <taxon>Archaea</taxon>
        <taxon>Thermoproteota</taxon>
        <taxon>Thermoprotei</taxon>
        <taxon>Desulfurococcales</taxon>
        <taxon>Desulfurococcaceae</taxon>
        <taxon>Ignicoccus</taxon>
    </lineage>
</organism>
<feature type="transmembrane region" description="Helical" evidence="1">
    <location>
        <begin position="38"/>
        <end position="54"/>
    </location>
</feature>
<dbReference type="GeneID" id="30680685"/>
<dbReference type="Pfam" id="PF03703">
    <property type="entry name" value="bPH_2"/>
    <property type="match status" value="1"/>
</dbReference>
<dbReference type="KEGG" id="iis:EYM_06550"/>
<evidence type="ECO:0000313" key="3">
    <source>
        <dbReference type="EMBL" id="ALU12698.1"/>
    </source>
</evidence>
<accession>A0A0U3DYP1</accession>
<dbReference type="EMBL" id="CP006867">
    <property type="protein sequence ID" value="ALU12698.1"/>
    <property type="molecule type" value="Genomic_DNA"/>
</dbReference>
<dbReference type="Proteomes" id="UP000060778">
    <property type="component" value="Chromosome"/>
</dbReference>